<accession>A0AAD8CXF2</accession>
<comment type="caution">
    <text evidence="3">The sequence shown here is derived from an EMBL/GenBank/DDBJ whole genome shotgun (WGS) entry which is preliminary data.</text>
</comment>
<protein>
    <recommendedName>
        <fullName evidence="2">SEA domain-containing protein</fullName>
    </recommendedName>
</protein>
<evidence type="ECO:0000313" key="4">
    <source>
        <dbReference type="Proteomes" id="UP001230051"/>
    </source>
</evidence>
<evidence type="ECO:0000256" key="1">
    <source>
        <dbReference type="SAM" id="MobiDB-lite"/>
    </source>
</evidence>
<dbReference type="InterPro" id="IPR000082">
    <property type="entry name" value="SEA_dom"/>
</dbReference>
<dbReference type="Proteomes" id="UP001230051">
    <property type="component" value="Unassembled WGS sequence"/>
</dbReference>
<feature type="region of interest" description="Disordered" evidence="1">
    <location>
        <begin position="53"/>
        <end position="75"/>
    </location>
</feature>
<feature type="domain" description="SEA" evidence="2">
    <location>
        <begin position="80"/>
        <end position="186"/>
    </location>
</feature>
<name>A0AAD8CXF2_ACIOX</name>
<evidence type="ECO:0000313" key="3">
    <source>
        <dbReference type="EMBL" id="KAK1157273.1"/>
    </source>
</evidence>
<sequence length="278" mass="30264">MVSVGTSILPGSAAAHGSKVWGEVAVPEDMESHAGGRRWEKYLVESDDEDFAADEASGDLGSGEDGSTTEPTPVSTSMPATIYYRALVNFTKSLRYGPQLEDIYSEEFQDISDAVVDTLESEYSKIPGNQDVSVVLIKLIDGYEFVELDVGSDFNTNDALIRSVLYSVVEEGSIGSYSTSVEGFQFRRLGVVIPRPRQCMSDEFACGMASVSFWNIAVTTEQIAGTCRTRLAVIYRHLHPSQNSTPVVHTTTVRPVITLGPCLLAPRQETVSMFSLVP</sequence>
<dbReference type="PROSITE" id="PS50024">
    <property type="entry name" value="SEA"/>
    <property type="match status" value="1"/>
</dbReference>
<organism evidence="3 4">
    <name type="scientific">Acipenser oxyrinchus oxyrinchus</name>
    <dbReference type="NCBI Taxonomy" id="40147"/>
    <lineage>
        <taxon>Eukaryota</taxon>
        <taxon>Metazoa</taxon>
        <taxon>Chordata</taxon>
        <taxon>Craniata</taxon>
        <taxon>Vertebrata</taxon>
        <taxon>Euteleostomi</taxon>
        <taxon>Actinopterygii</taxon>
        <taxon>Chondrostei</taxon>
        <taxon>Acipenseriformes</taxon>
        <taxon>Acipenseridae</taxon>
        <taxon>Acipenser</taxon>
    </lineage>
</organism>
<evidence type="ECO:0000259" key="2">
    <source>
        <dbReference type="PROSITE" id="PS50024"/>
    </source>
</evidence>
<reference evidence="3" key="1">
    <citation type="submission" date="2022-02" db="EMBL/GenBank/DDBJ databases">
        <title>Atlantic sturgeon de novo genome assembly.</title>
        <authorList>
            <person name="Stock M."/>
            <person name="Klopp C."/>
            <person name="Guiguen Y."/>
            <person name="Cabau C."/>
            <person name="Parinello H."/>
            <person name="Santidrian Yebra-Pimentel E."/>
            <person name="Kuhl H."/>
            <person name="Dirks R.P."/>
            <person name="Guessner J."/>
            <person name="Wuertz S."/>
            <person name="Du K."/>
            <person name="Schartl M."/>
        </authorList>
    </citation>
    <scope>NUCLEOTIDE SEQUENCE</scope>
    <source>
        <strain evidence="3">STURGEONOMICS-FGT-2020</strain>
        <tissue evidence="3">Whole blood</tissue>
    </source>
</reference>
<proteinExistence type="predicted"/>
<dbReference type="EMBL" id="JAGXEW010000026">
    <property type="protein sequence ID" value="KAK1157273.1"/>
    <property type="molecule type" value="Genomic_DNA"/>
</dbReference>
<keyword evidence="4" id="KW-1185">Reference proteome</keyword>
<gene>
    <name evidence="3" type="ORF">AOXY_G24894</name>
</gene>
<dbReference type="AlphaFoldDB" id="A0AAD8CXF2"/>
<feature type="compositionally biased region" description="Polar residues" evidence="1">
    <location>
        <begin position="65"/>
        <end position="75"/>
    </location>
</feature>